<evidence type="ECO:0000256" key="1">
    <source>
        <dbReference type="SAM" id="SignalP"/>
    </source>
</evidence>
<accession>A0ABD3UEN6</accession>
<reference evidence="2 3" key="1">
    <citation type="submission" date="2024-11" db="EMBL/GenBank/DDBJ databases">
        <title>Chromosome-level genome assembly of the freshwater bivalve Anodonta woodiana.</title>
        <authorList>
            <person name="Chen X."/>
        </authorList>
    </citation>
    <scope>NUCLEOTIDE SEQUENCE [LARGE SCALE GENOMIC DNA]</scope>
    <source>
        <strain evidence="2">MN2024</strain>
        <tissue evidence="2">Gills</tissue>
    </source>
</reference>
<evidence type="ECO:0000313" key="2">
    <source>
        <dbReference type="EMBL" id="KAL3847979.1"/>
    </source>
</evidence>
<dbReference type="AlphaFoldDB" id="A0ABD3UEN6"/>
<dbReference type="InterPro" id="IPR014990">
    <property type="entry name" value="DUF1838"/>
</dbReference>
<comment type="caution">
    <text evidence="2">The sequence shown here is derived from an EMBL/GenBank/DDBJ whole genome shotgun (WGS) entry which is preliminary data.</text>
</comment>
<dbReference type="Proteomes" id="UP001634394">
    <property type="component" value="Unassembled WGS sequence"/>
</dbReference>
<evidence type="ECO:0000313" key="3">
    <source>
        <dbReference type="Proteomes" id="UP001634394"/>
    </source>
</evidence>
<feature type="signal peptide" evidence="1">
    <location>
        <begin position="1"/>
        <end position="19"/>
    </location>
</feature>
<proteinExistence type="predicted"/>
<gene>
    <name evidence="2" type="ORF">ACJMK2_018866</name>
</gene>
<dbReference type="EMBL" id="JBJQND010000016">
    <property type="protein sequence ID" value="KAL3847979.1"/>
    <property type="molecule type" value="Genomic_DNA"/>
</dbReference>
<keyword evidence="3" id="KW-1185">Reference proteome</keyword>
<name>A0ABD3UEN6_SINWO</name>
<sequence>MVTRFVLFLLICVIPCSFEYDINDPKTNLDFFVRTTGSRDPKVETVNYLNGSVFAKLPDMPLVKLFNYEGYNINRKIHLANGSYNSLSREFVVYRHPETNSIQRVWINIYTGLANEIFFVANDPVNGHFRLGDIVPTQILPKEKIGFNSDYVLEYQNPLDPFNYSRYSAGPVYDSVELFEFFVNVTRLAETKDDSVPAAGAWARKSQFLPWMEMSTTPGDLFYTSMFWKCMDGLNCVANEIIDIIKAEFPIYLKAPSSYEIPNETSWTQFKQVIDERRKAGLPDIIIPQVNVTQNVTSQKTWVDPRILRALTSDVISVHFNGTGMSEIVGKQQINLFNFEGEVFLQVNLPANENNSSYTATIYAEGIFQDPNTGTVLNNWFNPITGITVKVPLIIIQSLNVDIPRDFVYSMALPSEDSVGLITAQSNPWGELWDVNLVNLLFGNSDLNMAADDVFFYGTFARFSHWLPWMEMGDVAGNLVLKATVFRNV</sequence>
<feature type="chain" id="PRO_5044815632" evidence="1">
    <location>
        <begin position="20"/>
        <end position="489"/>
    </location>
</feature>
<organism evidence="2 3">
    <name type="scientific">Sinanodonta woodiana</name>
    <name type="common">Chinese pond mussel</name>
    <name type="synonym">Anodonta woodiana</name>
    <dbReference type="NCBI Taxonomy" id="1069815"/>
    <lineage>
        <taxon>Eukaryota</taxon>
        <taxon>Metazoa</taxon>
        <taxon>Spiralia</taxon>
        <taxon>Lophotrochozoa</taxon>
        <taxon>Mollusca</taxon>
        <taxon>Bivalvia</taxon>
        <taxon>Autobranchia</taxon>
        <taxon>Heteroconchia</taxon>
        <taxon>Palaeoheterodonta</taxon>
        <taxon>Unionida</taxon>
        <taxon>Unionoidea</taxon>
        <taxon>Unionidae</taxon>
        <taxon>Unioninae</taxon>
        <taxon>Sinanodonta</taxon>
    </lineage>
</organism>
<protein>
    <submittedName>
        <fullName evidence="2">Uncharacterized protein</fullName>
    </submittedName>
</protein>
<keyword evidence="1" id="KW-0732">Signal</keyword>
<dbReference type="Pfam" id="PF08894">
    <property type="entry name" value="DUF1838"/>
    <property type="match status" value="1"/>
</dbReference>